<dbReference type="Proteomes" id="UP000745663">
    <property type="component" value="Unassembled WGS sequence"/>
</dbReference>
<name>A0ABS2BZ17_9PSED</name>
<sequence length="94" mass="10823">MDSTAQPMPGHWSALPRAYPTAECLSRRHQAYLVRRDIILTYAVEVLGSRDLAVQWFTKPAHGLDYRPPCRVIADDQGFHLVNDYLCRIEYGVY</sequence>
<evidence type="ECO:0000313" key="3">
    <source>
        <dbReference type="Proteomes" id="UP000745663"/>
    </source>
</evidence>
<feature type="domain" description="Antitoxin Xre/MbcA/ParS-like toxin-binding" evidence="1">
    <location>
        <begin position="43"/>
        <end position="92"/>
    </location>
</feature>
<gene>
    <name evidence="2" type="ORF">H8F21_14950</name>
</gene>
<proteinExistence type="predicted"/>
<organism evidence="2 3">
    <name type="scientific">Pseudomonas arcuscaelestis</name>
    <dbReference type="NCBI Taxonomy" id="2710591"/>
    <lineage>
        <taxon>Bacteria</taxon>
        <taxon>Pseudomonadati</taxon>
        <taxon>Pseudomonadota</taxon>
        <taxon>Gammaproteobacteria</taxon>
        <taxon>Pseudomonadales</taxon>
        <taxon>Pseudomonadaceae</taxon>
        <taxon>Pseudomonas</taxon>
    </lineage>
</organism>
<protein>
    <submittedName>
        <fullName evidence="2">DUF2384 domain-containing protein</fullName>
    </submittedName>
</protein>
<evidence type="ECO:0000313" key="2">
    <source>
        <dbReference type="EMBL" id="MBM5458862.1"/>
    </source>
</evidence>
<reference evidence="2 3" key="1">
    <citation type="submission" date="2020-08" db="EMBL/GenBank/DDBJ databases">
        <title>Description of novel Pseudomonas species.</title>
        <authorList>
            <person name="Duman M."/>
            <person name="Mulet M."/>
            <person name="Altun S."/>
            <person name="Saticioglu I.B."/>
            <person name="Lalucat J."/>
            <person name="Garcia-Valdes E."/>
        </authorList>
    </citation>
    <scope>NUCLEOTIDE SEQUENCE [LARGE SCALE GENOMIC DNA]</scope>
    <source>
        <strain evidence="2 3">P66</strain>
    </source>
</reference>
<comment type="caution">
    <text evidence="2">The sequence shown here is derived from an EMBL/GenBank/DDBJ whole genome shotgun (WGS) entry which is preliminary data.</text>
</comment>
<dbReference type="Pfam" id="PF09722">
    <property type="entry name" value="Xre_MbcA_ParS_C"/>
    <property type="match status" value="1"/>
</dbReference>
<dbReference type="RefSeq" id="WP_236043042.1">
    <property type="nucleotide sequence ID" value="NZ_JACOPV010000009.1"/>
</dbReference>
<keyword evidence="3" id="KW-1185">Reference proteome</keyword>
<dbReference type="EMBL" id="JACOPV010000009">
    <property type="protein sequence ID" value="MBM5458862.1"/>
    <property type="molecule type" value="Genomic_DNA"/>
</dbReference>
<dbReference type="InterPro" id="IPR024467">
    <property type="entry name" value="Xre/MbcA/ParS-like_toxin-bd"/>
</dbReference>
<accession>A0ABS2BZ17</accession>
<evidence type="ECO:0000259" key="1">
    <source>
        <dbReference type="Pfam" id="PF09722"/>
    </source>
</evidence>